<dbReference type="OrthoDB" id="8300588at2759"/>
<sequence length="514" mass="59125">MLSYRSQSVERRWGFGTVLAMLDVVGTQPGQWARNLFIQGLVEDDVVRDLERRVQHGDDDQILAWFERQVITYSQVASGGAAMTRGTVDEYEQLSDHNFSAIAEWLIPRFWSDSTNSERARGVVARLKEAYYTSAVPLSWFGYKPESFHHWVPSSISPASLRSAAAVAYWAHFLDTRDAMSPEQILRHLSVLARWSPAQAFMHVSDNLKKHSPQFNGAQRHYCLSNLMQSIELWLCFRRSPDAVPVHDHVSRRMAGDLHSFMHELTLMDGSDDREIHVYSESEMGGWMNSMALQAAERFRQDYLAKYRKRRNCFSSAYFSDLVSWQVPSEEEVVHFPVGQDLGFELDGPGRYALRQTVWLEEQLARRVTELLIERETAVDEHLNEIPPTRDDVIRRFLGQQKSFRFRASEETFRQLYEQALEETVNRVAAEEGHEYAWRVACAAITMMYHVFGVVDAPVAGRPFPDAAAQPPETMRSWETFGRSWGAPPSGQTPTLLDRLEALIEQQIRFWRGP</sequence>
<accession>A0A023AYK2</accession>
<organism evidence="1 2">
    <name type="scientific">Gregarina niphandrodes</name>
    <name type="common">Septate eugregarine</name>
    <dbReference type="NCBI Taxonomy" id="110365"/>
    <lineage>
        <taxon>Eukaryota</taxon>
        <taxon>Sar</taxon>
        <taxon>Alveolata</taxon>
        <taxon>Apicomplexa</taxon>
        <taxon>Conoidasida</taxon>
        <taxon>Gregarinasina</taxon>
        <taxon>Eugregarinorida</taxon>
        <taxon>Gregarinidae</taxon>
        <taxon>Gregarina</taxon>
    </lineage>
</organism>
<dbReference type="RefSeq" id="XP_011134640.1">
    <property type="nucleotide sequence ID" value="XM_011136338.1"/>
</dbReference>
<dbReference type="VEuPathDB" id="CryptoDB:GNI_160510"/>
<protein>
    <submittedName>
        <fullName evidence="1">Uncharacterized protein</fullName>
    </submittedName>
</protein>
<evidence type="ECO:0000313" key="2">
    <source>
        <dbReference type="Proteomes" id="UP000019763"/>
    </source>
</evidence>
<reference evidence="1" key="1">
    <citation type="submission" date="2013-12" db="EMBL/GenBank/DDBJ databases">
        <authorList>
            <person name="Omoto C.K."/>
            <person name="Sibley D."/>
            <person name="Venepally P."/>
            <person name="Hadjithomas M."/>
            <person name="Karamycheva S."/>
            <person name="Brunk B."/>
            <person name="Roos D."/>
            <person name="Caler E."/>
            <person name="Lorenzi H."/>
        </authorList>
    </citation>
    <scope>NUCLEOTIDE SEQUENCE</scope>
</reference>
<dbReference type="AlphaFoldDB" id="A0A023AYK2"/>
<gene>
    <name evidence="1" type="ORF">GNI_160510</name>
</gene>
<dbReference type="EMBL" id="AFNH02001197">
    <property type="protein sequence ID" value="EZG43747.1"/>
    <property type="molecule type" value="Genomic_DNA"/>
</dbReference>
<evidence type="ECO:0000313" key="1">
    <source>
        <dbReference type="EMBL" id="EZG43747.1"/>
    </source>
</evidence>
<name>A0A023AYK2_GRENI</name>
<comment type="caution">
    <text evidence="1">The sequence shown here is derived from an EMBL/GenBank/DDBJ whole genome shotgun (WGS) entry which is preliminary data.</text>
</comment>
<keyword evidence="2" id="KW-1185">Reference proteome</keyword>
<proteinExistence type="predicted"/>
<dbReference type="GeneID" id="22915559"/>
<dbReference type="Proteomes" id="UP000019763">
    <property type="component" value="Unassembled WGS sequence"/>
</dbReference>